<organism evidence="7 8">
    <name type="scientific">Bacillus safensis</name>
    <dbReference type="NCBI Taxonomy" id="561879"/>
    <lineage>
        <taxon>Bacteria</taxon>
        <taxon>Bacillati</taxon>
        <taxon>Bacillota</taxon>
        <taxon>Bacilli</taxon>
        <taxon>Bacillales</taxon>
        <taxon>Bacillaceae</taxon>
        <taxon>Bacillus</taxon>
    </lineage>
</organism>
<reference evidence="7 8" key="1">
    <citation type="submission" date="2019-12" db="EMBL/GenBank/DDBJ databases">
        <title>Full genome sequence of a Bacillus safensis strain isolated from commercially available natto in Indonesia.</title>
        <authorList>
            <person name="Yoshida M."/>
            <person name="Uomi M."/>
            <person name="Waturangi D."/>
            <person name="Ekaputri J.J."/>
            <person name="Setiamarga D.H.E."/>
        </authorList>
    </citation>
    <scope>NUCLEOTIDE SEQUENCE [LARGE SCALE GENOMIC DNA]</scope>
    <source>
        <strain evidence="7 8">IDN1</strain>
    </source>
</reference>
<sequence>MEASGRDCCHVRFFVAVVTYVIIKVVNVFFKIRATEEEESVGLDLTMHGEKAYQD</sequence>
<dbReference type="GO" id="GO:0016020">
    <property type="term" value="C:membrane"/>
    <property type="evidence" value="ECO:0007669"/>
    <property type="project" value="UniProtKB-SubCell"/>
</dbReference>
<dbReference type="InterPro" id="IPR029020">
    <property type="entry name" value="Ammonium/urea_transptr"/>
</dbReference>
<proteinExistence type="predicted"/>
<evidence type="ECO:0000313" key="8">
    <source>
        <dbReference type="Proteomes" id="UP000464658"/>
    </source>
</evidence>
<accession>A0A5S9MMC7</accession>
<protein>
    <recommendedName>
        <fullName evidence="6">Ammonium transporter AmtB-like domain-containing protein</fullName>
    </recommendedName>
</protein>
<evidence type="ECO:0000256" key="4">
    <source>
        <dbReference type="ARBA" id="ARBA00023136"/>
    </source>
</evidence>
<evidence type="ECO:0000256" key="1">
    <source>
        <dbReference type="ARBA" id="ARBA00004141"/>
    </source>
</evidence>
<name>A0A5S9MMC7_BACIA</name>
<evidence type="ECO:0000256" key="5">
    <source>
        <dbReference type="SAM" id="Phobius"/>
    </source>
</evidence>
<comment type="subcellular location">
    <subcellularLocation>
        <location evidence="1">Membrane</location>
        <topology evidence="1">Multi-pass membrane protein</topology>
    </subcellularLocation>
</comment>
<dbReference type="Pfam" id="PF00909">
    <property type="entry name" value="Ammonium_transp"/>
    <property type="match status" value="1"/>
</dbReference>
<dbReference type="GO" id="GO:0008519">
    <property type="term" value="F:ammonium channel activity"/>
    <property type="evidence" value="ECO:0007669"/>
    <property type="project" value="InterPro"/>
</dbReference>
<feature type="transmembrane region" description="Helical" evidence="5">
    <location>
        <begin position="12"/>
        <end position="30"/>
    </location>
</feature>
<evidence type="ECO:0000256" key="3">
    <source>
        <dbReference type="ARBA" id="ARBA00022989"/>
    </source>
</evidence>
<keyword evidence="4 5" id="KW-0472">Membrane</keyword>
<evidence type="ECO:0000259" key="6">
    <source>
        <dbReference type="Pfam" id="PF00909"/>
    </source>
</evidence>
<dbReference type="Gene3D" id="1.10.3430.10">
    <property type="entry name" value="Ammonium transporter AmtB like domains"/>
    <property type="match status" value="1"/>
</dbReference>
<gene>
    <name evidence="7" type="ORF">BsIDN1_64440</name>
</gene>
<keyword evidence="3 5" id="KW-1133">Transmembrane helix</keyword>
<dbReference type="EMBL" id="AP021906">
    <property type="protein sequence ID" value="BBP92826.1"/>
    <property type="molecule type" value="Genomic_DNA"/>
</dbReference>
<evidence type="ECO:0000256" key="2">
    <source>
        <dbReference type="ARBA" id="ARBA00022692"/>
    </source>
</evidence>
<feature type="domain" description="Ammonium transporter AmtB-like" evidence="6">
    <location>
        <begin position="12"/>
        <end position="53"/>
    </location>
</feature>
<keyword evidence="2 5" id="KW-0812">Transmembrane</keyword>
<evidence type="ECO:0000313" key="7">
    <source>
        <dbReference type="EMBL" id="BBP92826.1"/>
    </source>
</evidence>
<dbReference type="Proteomes" id="UP000464658">
    <property type="component" value="Chromosome"/>
</dbReference>
<dbReference type="AlphaFoldDB" id="A0A5S9MMC7"/>
<dbReference type="InterPro" id="IPR024041">
    <property type="entry name" value="NH4_transpt_AmtB-like_dom"/>
</dbReference>